<dbReference type="EMBL" id="ASGP02000007">
    <property type="protein sequence ID" value="KAH9497329.1"/>
    <property type="molecule type" value="Genomic_DNA"/>
</dbReference>
<dbReference type="InterPro" id="IPR024679">
    <property type="entry name" value="Ipi1_N"/>
</dbReference>
<dbReference type="SUPFAM" id="SSF48371">
    <property type="entry name" value="ARM repeat"/>
    <property type="match status" value="1"/>
</dbReference>
<evidence type="ECO:0000313" key="3">
    <source>
        <dbReference type="EMBL" id="KAH9497329.1"/>
    </source>
</evidence>
<protein>
    <submittedName>
        <fullName evidence="3">rRNA processing protein</fullName>
    </submittedName>
</protein>
<dbReference type="Pfam" id="PF12333">
    <property type="entry name" value="Ipi1_N"/>
    <property type="match status" value="1"/>
</dbReference>
<name>A0A922HQY8_DERFA</name>
<reference evidence="3" key="4">
    <citation type="journal article" date="2022" name="Res Sq">
        <title>Comparative Genomics Reveals Insights into the Divergent Evolution of Astigmatic Mites and Household Pest Adaptations.</title>
        <authorList>
            <person name="Xiong Q."/>
            <person name="Wan A.T.-Y."/>
            <person name="Liu X.-Y."/>
            <person name="Fung C.S.-H."/>
            <person name="Xiao X."/>
            <person name="Malainual N."/>
            <person name="Hou J."/>
            <person name="Wang L."/>
            <person name="Wang M."/>
            <person name="Yang K."/>
            <person name="Cui Y."/>
            <person name="Leung E."/>
            <person name="Nong W."/>
            <person name="Shin S.-K."/>
            <person name="Au S."/>
            <person name="Jeong K.Y."/>
            <person name="Chew F.T."/>
            <person name="Hui J."/>
            <person name="Leung T.F."/>
            <person name="Tungtrongchitr A."/>
            <person name="Zhong N."/>
            <person name="Liu Z."/>
            <person name="Tsui S."/>
        </authorList>
    </citation>
    <scope>NUCLEOTIDE SEQUENCE</scope>
    <source>
        <strain evidence="3">Derf</strain>
        <tissue evidence="3">Whole organism</tissue>
    </source>
</reference>
<gene>
    <name evidence="3" type="primary">IPI1</name>
    <name evidence="3" type="ORF">DERF_013325</name>
    <name evidence="2" type="ORF">HUG17_6076</name>
</gene>
<evidence type="ECO:0000313" key="2">
    <source>
        <dbReference type="EMBL" id="KAH7643714.1"/>
    </source>
</evidence>
<dbReference type="InterPro" id="IPR016024">
    <property type="entry name" value="ARM-type_fold"/>
</dbReference>
<feature type="domain" description="Pre-rRNA-processing protein Ipi1 N-terminal" evidence="1">
    <location>
        <begin position="127"/>
        <end position="171"/>
    </location>
</feature>
<evidence type="ECO:0000259" key="1">
    <source>
        <dbReference type="Pfam" id="PF12333"/>
    </source>
</evidence>
<accession>A0A922HQY8</accession>
<reference evidence="3" key="1">
    <citation type="submission" date="2013-05" db="EMBL/GenBank/DDBJ databases">
        <authorList>
            <person name="Yim A.K.Y."/>
            <person name="Chan T.F."/>
            <person name="Ji K.M."/>
            <person name="Liu X.Y."/>
            <person name="Zhou J.W."/>
            <person name="Li R.Q."/>
            <person name="Yang K.Y."/>
            <person name="Li J."/>
            <person name="Li M."/>
            <person name="Law P.T.W."/>
            <person name="Wu Y.L."/>
            <person name="Cai Z.L."/>
            <person name="Qin H."/>
            <person name="Bao Y."/>
            <person name="Leung R.K.K."/>
            <person name="Ng P.K.S."/>
            <person name="Zou J."/>
            <person name="Zhong X.J."/>
            <person name="Ran P.X."/>
            <person name="Zhong N.S."/>
            <person name="Liu Z.G."/>
            <person name="Tsui S.K.W."/>
        </authorList>
    </citation>
    <scope>NUCLEOTIDE SEQUENCE</scope>
    <source>
        <strain evidence="3">Derf</strain>
        <tissue evidence="3">Whole organism</tissue>
    </source>
</reference>
<comment type="caution">
    <text evidence="3">The sequence shown here is derived from an EMBL/GenBank/DDBJ whole genome shotgun (WGS) entry which is preliminary data.</text>
</comment>
<reference evidence="2" key="3">
    <citation type="journal article" date="2021" name="World Allergy Organ. J.">
        <title>Chromosome-level assembly of Dermatophagoides farinae genome and transcriptome reveals two novel allergens Der f 37 and Der f 39.</title>
        <authorList>
            <person name="Chen J."/>
            <person name="Cai Z."/>
            <person name="Fan D."/>
            <person name="Hu J."/>
            <person name="Hou Y."/>
            <person name="He Y."/>
            <person name="Zhang Z."/>
            <person name="Zhao Z."/>
            <person name="Gao P."/>
            <person name="Hu W."/>
            <person name="Sun J."/>
            <person name="Li J."/>
            <person name="Ji K."/>
        </authorList>
    </citation>
    <scope>NUCLEOTIDE SEQUENCE</scope>
    <source>
        <strain evidence="2">JKM2019</strain>
    </source>
</reference>
<keyword evidence="4" id="KW-1185">Reference proteome</keyword>
<dbReference type="OrthoDB" id="361362at2759"/>
<dbReference type="EMBL" id="SDOV01000002">
    <property type="protein sequence ID" value="KAH7643714.1"/>
    <property type="molecule type" value="Genomic_DNA"/>
</dbReference>
<proteinExistence type="predicted"/>
<evidence type="ECO:0000313" key="4">
    <source>
        <dbReference type="Proteomes" id="UP000790347"/>
    </source>
</evidence>
<organism evidence="3 4">
    <name type="scientific">Dermatophagoides farinae</name>
    <name type="common">American house dust mite</name>
    <dbReference type="NCBI Taxonomy" id="6954"/>
    <lineage>
        <taxon>Eukaryota</taxon>
        <taxon>Metazoa</taxon>
        <taxon>Ecdysozoa</taxon>
        <taxon>Arthropoda</taxon>
        <taxon>Chelicerata</taxon>
        <taxon>Arachnida</taxon>
        <taxon>Acari</taxon>
        <taxon>Acariformes</taxon>
        <taxon>Sarcoptiformes</taxon>
        <taxon>Astigmata</taxon>
        <taxon>Psoroptidia</taxon>
        <taxon>Analgoidea</taxon>
        <taxon>Pyroglyphidae</taxon>
        <taxon>Dermatophagoidinae</taxon>
        <taxon>Dermatophagoides</taxon>
    </lineage>
</organism>
<dbReference type="AlphaFoldDB" id="A0A922HQY8"/>
<reference evidence="2" key="2">
    <citation type="submission" date="2020-06" db="EMBL/GenBank/DDBJ databases">
        <authorList>
            <person name="Ji K."/>
            <person name="Li J."/>
        </authorList>
    </citation>
    <scope>NUCLEOTIDE SEQUENCE</scope>
    <source>
        <strain evidence="2">JKM2019</strain>
        <tissue evidence="2">Whole body</tissue>
    </source>
</reference>
<dbReference type="Proteomes" id="UP000828236">
    <property type="component" value="Unassembled WGS sequence"/>
</dbReference>
<dbReference type="Proteomes" id="UP000790347">
    <property type="component" value="Unassembled WGS sequence"/>
</dbReference>
<sequence length="378" mass="44128">MGKKKKNQDFRKIKLRAGKKLPKHLNEARPEIKAKKIKINSTIESIDPIKLLSNSSINTKLKLIYLIKFVKKISQDDSQSCDGDQIQIICKYLTDNDHRVRCEVLKALRIYFKKINASTKSDNRSQFSPTLMMIMKFVSCGITHIDQNIRNDSEKLLSYLIDQHDPSMTQHLMQLFMTKITSSTFKSLDSKFYPLLKRFIIKINEQIPASISNNFEQVSIKPKEFIWNGDNGHLNILHLNDRPSLNERFSNISSFNLTFQNITQNNIDKLFFQTVKEMVIKDVKSLIGKGMQRTLSFTDSTKAITAIELTHRFKCHNELFEFWNNPAKIPHITVMHDNEHANQKQNAKQNRQIHNSQTYINRLLENFRVQFLKITNNL</sequence>